<keyword evidence="2" id="KW-0378">Hydrolase</keyword>
<proteinExistence type="predicted"/>
<dbReference type="NCBIfam" id="TIGR04122">
    <property type="entry name" value="Xnuc_lig_assoc"/>
    <property type="match status" value="1"/>
</dbReference>
<keyword evidence="2" id="KW-0540">Nuclease</keyword>
<keyword evidence="2" id="KW-0269">Exonuclease</keyword>
<dbReference type="EC" id="3.1.-.-" evidence="2"/>
<dbReference type="SUPFAM" id="SSF56281">
    <property type="entry name" value="Metallo-hydrolase/oxidoreductase"/>
    <property type="match status" value="1"/>
</dbReference>
<feature type="region of interest" description="Disordered" evidence="1">
    <location>
        <begin position="335"/>
        <end position="360"/>
    </location>
</feature>
<dbReference type="InterPro" id="IPR036866">
    <property type="entry name" value="RibonucZ/Hydroxyglut_hydro"/>
</dbReference>
<keyword evidence="2" id="KW-0436">Ligase</keyword>
<dbReference type="GO" id="GO:0004527">
    <property type="term" value="F:exonuclease activity"/>
    <property type="evidence" value="ECO:0007669"/>
    <property type="project" value="UniProtKB-KW"/>
</dbReference>
<dbReference type="Proteomes" id="UP001597112">
    <property type="component" value="Unassembled WGS sequence"/>
</dbReference>
<dbReference type="RefSeq" id="WP_377575894.1">
    <property type="nucleotide sequence ID" value="NZ_JBHTKA010000001.1"/>
</dbReference>
<sequence>MGLLEFTERGIYCPKADVYLDPWKPVDRAVISHGHSDHARWGHKNYLCSATAAPVIRHRLQLDTIETANYGEPVYIHGVQFSFHPAGHIPGSAQIRVEHKGEVWVFTGDYKLEPDGLSEPFELVRCQNFITESTFGLPVYHWKPQQEIFDEINAWWRKNQSEGRVSVIAGYTLGKSQRLLKNVDVSIGKIIVHGAVDAVNQVMRQQGIALPETHRVTKDSRKQDFDGALVICPPSAVGSPWIRRFLPYSLGIASGWMSLRGARRRRGADRGFPLSDHVDWKSLNIAVRETGAEKVFVTHGYSEVFSQWLNENGIESHVVKTEYEGELSEMVEGTATTPAGAGENIPVTTNDTPNDDTEQL</sequence>
<protein>
    <submittedName>
        <fullName evidence="2">Ligase-associated DNA damage response exonuclease</fullName>
        <ecNumber evidence="2">3.1.-.-</ecNumber>
    </submittedName>
</protein>
<evidence type="ECO:0000313" key="2">
    <source>
        <dbReference type="EMBL" id="MFD0998723.1"/>
    </source>
</evidence>
<gene>
    <name evidence="2" type="ORF">ACFQ21_05370</name>
</gene>
<dbReference type="GO" id="GO:0016874">
    <property type="term" value="F:ligase activity"/>
    <property type="evidence" value="ECO:0007669"/>
    <property type="project" value="UniProtKB-KW"/>
</dbReference>
<keyword evidence="3" id="KW-1185">Reference proteome</keyword>
<reference evidence="3" key="1">
    <citation type="journal article" date="2019" name="Int. J. Syst. Evol. Microbiol.">
        <title>The Global Catalogue of Microorganisms (GCM) 10K type strain sequencing project: providing services to taxonomists for standard genome sequencing and annotation.</title>
        <authorList>
            <consortium name="The Broad Institute Genomics Platform"/>
            <consortium name="The Broad Institute Genome Sequencing Center for Infectious Disease"/>
            <person name="Wu L."/>
            <person name="Ma J."/>
        </authorList>
    </citation>
    <scope>NUCLEOTIDE SEQUENCE [LARGE SCALE GENOMIC DNA]</scope>
    <source>
        <strain evidence="3">CCUG 58938</strain>
    </source>
</reference>
<dbReference type="InterPro" id="IPR050698">
    <property type="entry name" value="MBL"/>
</dbReference>
<evidence type="ECO:0000256" key="1">
    <source>
        <dbReference type="SAM" id="MobiDB-lite"/>
    </source>
</evidence>
<evidence type="ECO:0000313" key="3">
    <source>
        <dbReference type="Proteomes" id="UP001597112"/>
    </source>
</evidence>
<dbReference type="PANTHER" id="PTHR11203:SF49">
    <property type="entry name" value="BLL1145 PROTEIN"/>
    <property type="match status" value="1"/>
</dbReference>
<accession>A0ABW3JYQ7</accession>
<dbReference type="PANTHER" id="PTHR11203">
    <property type="entry name" value="CLEAVAGE AND POLYADENYLATION SPECIFICITY FACTOR FAMILY MEMBER"/>
    <property type="match status" value="1"/>
</dbReference>
<dbReference type="EMBL" id="JBHTKA010000001">
    <property type="protein sequence ID" value="MFD0998723.1"/>
    <property type="molecule type" value="Genomic_DNA"/>
</dbReference>
<dbReference type="InterPro" id="IPR026360">
    <property type="entry name" value="Xnuc_lig_assoc"/>
</dbReference>
<name>A0ABW3JYQ7_9BACT</name>
<organism evidence="2 3">
    <name type="scientific">Ohtaekwangia kribbensis</name>
    <dbReference type="NCBI Taxonomy" id="688913"/>
    <lineage>
        <taxon>Bacteria</taxon>
        <taxon>Pseudomonadati</taxon>
        <taxon>Bacteroidota</taxon>
        <taxon>Cytophagia</taxon>
        <taxon>Cytophagales</taxon>
        <taxon>Fulvivirgaceae</taxon>
        <taxon>Ohtaekwangia</taxon>
    </lineage>
</organism>
<dbReference type="Gene3D" id="3.60.15.10">
    <property type="entry name" value="Ribonuclease Z/Hydroxyacylglutathione hydrolase-like"/>
    <property type="match status" value="1"/>
</dbReference>
<comment type="caution">
    <text evidence="2">The sequence shown here is derived from an EMBL/GenBank/DDBJ whole genome shotgun (WGS) entry which is preliminary data.</text>
</comment>